<dbReference type="InterPro" id="IPR019004">
    <property type="entry name" value="YqeY/Aim41"/>
</dbReference>
<proteinExistence type="predicted"/>
<dbReference type="PANTHER" id="PTHR28055:SF1">
    <property type="entry name" value="ALTERED INHERITANCE OF MITOCHONDRIA PROTEIN 41, MITOCHONDRIAL"/>
    <property type="match status" value="1"/>
</dbReference>
<dbReference type="PANTHER" id="PTHR28055">
    <property type="entry name" value="ALTERED INHERITANCE OF MITOCHONDRIA PROTEIN 41, MITOCHONDRIAL"/>
    <property type="match status" value="1"/>
</dbReference>
<dbReference type="InterPro" id="IPR042184">
    <property type="entry name" value="YqeY/Aim41_N"/>
</dbReference>
<dbReference type="InterPro" id="IPR003789">
    <property type="entry name" value="Asn/Gln_tRNA_amidoTrase-B-like"/>
</dbReference>
<keyword evidence="2" id="KW-1185">Reference proteome</keyword>
<organism evidence="1 2">
    <name type="scientific">Parapedobacter defluvii</name>
    <dbReference type="NCBI Taxonomy" id="2045106"/>
    <lineage>
        <taxon>Bacteria</taxon>
        <taxon>Pseudomonadati</taxon>
        <taxon>Bacteroidota</taxon>
        <taxon>Sphingobacteriia</taxon>
        <taxon>Sphingobacteriales</taxon>
        <taxon>Sphingobacteriaceae</taxon>
        <taxon>Parapedobacter</taxon>
    </lineage>
</organism>
<name>A0ABQ1L7P1_9SPHI</name>
<sequence length="151" mass="16661">MALQDKIDQDIKAAMLAKDNTRLRGLRAIKAAILLAKTEKGPAEALTEDTEVKVLQKLAKQRRESAEIYKQQNRDDLYQIEIEELEVIESFLPKQLSREEVESAVKQLIAETGASGPKDMGKVMGLANQKLAGKADGKTISEIAKALLTEN</sequence>
<evidence type="ECO:0000313" key="2">
    <source>
        <dbReference type="Proteomes" id="UP000597338"/>
    </source>
</evidence>
<dbReference type="InterPro" id="IPR023168">
    <property type="entry name" value="GatB_Yqey_C_2"/>
</dbReference>
<dbReference type="RefSeq" id="WP_188748039.1">
    <property type="nucleotide sequence ID" value="NZ_BMIK01000002.1"/>
</dbReference>
<gene>
    <name evidence="1" type="ORF">GCM10011386_09680</name>
</gene>
<dbReference type="SUPFAM" id="SSF89095">
    <property type="entry name" value="GatB/YqeY motif"/>
    <property type="match status" value="1"/>
</dbReference>
<dbReference type="Gene3D" id="1.10.1510.10">
    <property type="entry name" value="Uncharacterised protein YqeY/AIM41 PF09424, N-terminal domain"/>
    <property type="match status" value="1"/>
</dbReference>
<dbReference type="EMBL" id="BMIK01000002">
    <property type="protein sequence ID" value="GGC19861.1"/>
    <property type="molecule type" value="Genomic_DNA"/>
</dbReference>
<accession>A0ABQ1L7P1</accession>
<comment type="caution">
    <text evidence="1">The sequence shown here is derived from an EMBL/GenBank/DDBJ whole genome shotgun (WGS) entry which is preliminary data.</text>
</comment>
<dbReference type="Gene3D" id="1.10.10.410">
    <property type="match status" value="1"/>
</dbReference>
<protein>
    <submittedName>
        <fullName evidence="1">Aspartyl-tRNA amidotransferase subunit B</fullName>
    </submittedName>
</protein>
<evidence type="ECO:0000313" key="1">
    <source>
        <dbReference type="EMBL" id="GGC19861.1"/>
    </source>
</evidence>
<reference evidence="2" key="1">
    <citation type="journal article" date="2019" name="Int. J. Syst. Evol. Microbiol.">
        <title>The Global Catalogue of Microorganisms (GCM) 10K type strain sequencing project: providing services to taxonomists for standard genome sequencing and annotation.</title>
        <authorList>
            <consortium name="The Broad Institute Genomics Platform"/>
            <consortium name="The Broad Institute Genome Sequencing Center for Infectious Disease"/>
            <person name="Wu L."/>
            <person name="Ma J."/>
        </authorList>
    </citation>
    <scope>NUCLEOTIDE SEQUENCE [LARGE SCALE GENOMIC DNA]</scope>
    <source>
        <strain evidence="2">CGMCC 1.15342</strain>
    </source>
</reference>
<dbReference type="Pfam" id="PF09424">
    <property type="entry name" value="YqeY"/>
    <property type="match status" value="1"/>
</dbReference>
<dbReference type="Proteomes" id="UP000597338">
    <property type="component" value="Unassembled WGS sequence"/>
</dbReference>